<evidence type="ECO:0000313" key="2">
    <source>
        <dbReference type="Proteomes" id="UP001430360"/>
    </source>
</evidence>
<dbReference type="Proteomes" id="UP001430360">
    <property type="component" value="Unassembled WGS sequence"/>
</dbReference>
<protein>
    <submittedName>
        <fullName evidence="1">Uncharacterized protein</fullName>
    </submittedName>
</protein>
<comment type="caution">
    <text evidence="1">The sequence shown here is derived from an EMBL/GenBank/DDBJ whole genome shotgun (WGS) entry which is preliminary data.</text>
</comment>
<reference evidence="1" key="2">
    <citation type="journal article" date="2022" name="Syst. Appl. Microbiol.">
        <title>Physiological and genomic characterisation of Luteimonas fraxinea sp. nov., a bacterial species associated with trees tolerant to ash dieback.</title>
        <authorList>
            <person name="Ulrich K."/>
            <person name="Becker R."/>
            <person name="Behrendt U."/>
            <person name="Kube M."/>
            <person name="Schneck V."/>
            <person name="Ulrich A."/>
        </authorList>
    </citation>
    <scope>NUCLEOTIDE SEQUENCE</scope>
    <source>
        <strain evidence="1">A1P009</strain>
    </source>
</reference>
<organism evidence="1 2">
    <name type="scientific">Luteimonas fraxinea</name>
    <dbReference type="NCBI Taxonomy" id="2901869"/>
    <lineage>
        <taxon>Bacteria</taxon>
        <taxon>Pseudomonadati</taxon>
        <taxon>Pseudomonadota</taxon>
        <taxon>Gammaproteobacteria</taxon>
        <taxon>Lysobacterales</taxon>
        <taxon>Lysobacteraceae</taxon>
        <taxon>Luteimonas</taxon>
    </lineage>
</organism>
<name>A0ABS8UC21_9GAMM</name>
<dbReference type="EMBL" id="JAJQKU010000001">
    <property type="protein sequence ID" value="MCD9096198.1"/>
    <property type="molecule type" value="Genomic_DNA"/>
</dbReference>
<reference evidence="1" key="1">
    <citation type="submission" date="2021-12" db="EMBL/GenBank/DDBJ databases">
        <authorList>
            <person name="Ulrich A."/>
        </authorList>
    </citation>
    <scope>NUCLEOTIDE SEQUENCE</scope>
    <source>
        <strain evidence="1">A1P009</strain>
    </source>
</reference>
<dbReference type="RefSeq" id="WP_232134671.1">
    <property type="nucleotide sequence ID" value="NZ_JAJQKU010000001.1"/>
</dbReference>
<evidence type="ECO:0000313" key="1">
    <source>
        <dbReference type="EMBL" id="MCD9096198.1"/>
    </source>
</evidence>
<accession>A0ABS8UC21</accession>
<sequence>MDLSTLVPVERTVDVLHPKTKQPTGLKLTLAHESDPRVIEATRKVFDEAREKGDVDPDRGRKLTMAHVVGWEWTGEATFNGERPTFSPETLAAVCKVPPVAVAIFKAIGDDAGFYEG</sequence>
<gene>
    <name evidence="1" type="ORF">LTT95_04515</name>
</gene>
<keyword evidence="2" id="KW-1185">Reference proteome</keyword>
<proteinExistence type="predicted"/>